<dbReference type="OrthoDB" id="9816564at2"/>
<accession>A0A2U8W5S1</accession>
<dbReference type="RefSeq" id="WP_109889400.1">
    <property type="nucleotide sequence ID" value="NZ_CP029550.1"/>
</dbReference>
<dbReference type="Gene3D" id="3.40.50.1000">
    <property type="entry name" value="HAD superfamily/HAD-like"/>
    <property type="match status" value="1"/>
</dbReference>
<sequence length="628" mass="68699">MTFATTLARPAQAPAPATSAGSLADRLRDRIAAAEAVSFDVFDTLFVRLLASPEDVFDLIGARYGIPDFHRHRTAAQTRAFQVMHERERQEIDLDGIYECLPDLGVPAETLKRAEWEIELAVLRLNPEMEAVLRLAREMGKRCVLNSDMYLPRAFFEELCAREGIAVDATYVSSERQATKRDHGALFTLVAQDLALAPARILHIGDNPASDIRRGDEMGFATFHYVANLPERDVAPDPAHSLATGVSRFAAYHTERSPWWRLGYAAGGPAHLALVRWLEARTRADGIDLLLFLSRDGFTLHRLWPKTGVPSLYFKCSRVLLILASITERNFEENIPFLLSGAEGLCLADISARIGLDLPDEGFLADLGLGAGTVHGRGNRKRFESYLRVMRWRILQICTECRRGLHAYGLKAGLRSGMRIGLVDVGWKGSTQTAFVRFAEPTFGVSVKGYYVCLHRDARRERPGLDMEALITERTHSAETIRDLYANRVVAELCFSAPHGSIIGADLGEDGSVAFAEDPGRGADPRLPGIAAEVDAGIQAAVADLERLVADLKDLPVDLTVPALTAPLLRLARAPSPAEAEVIGSIHNFDSWGSSVLFTNYAASLKARGAARGDSWPAGLAALRAAGR</sequence>
<dbReference type="EMBL" id="CP029550">
    <property type="protein sequence ID" value="AWN40870.1"/>
    <property type="molecule type" value="Genomic_DNA"/>
</dbReference>
<gene>
    <name evidence="1" type="ORF">DK389_10450</name>
</gene>
<proteinExistence type="predicted"/>
<protein>
    <submittedName>
        <fullName evidence="1">Hydrolase</fullName>
    </submittedName>
</protein>
<dbReference type="InterPro" id="IPR036412">
    <property type="entry name" value="HAD-like_sf"/>
</dbReference>
<dbReference type="SUPFAM" id="SSF56784">
    <property type="entry name" value="HAD-like"/>
    <property type="match status" value="1"/>
</dbReference>
<keyword evidence="2" id="KW-1185">Reference proteome</keyword>
<dbReference type="Proteomes" id="UP000245926">
    <property type="component" value="Chromosome"/>
</dbReference>
<dbReference type="GO" id="GO:0016787">
    <property type="term" value="F:hydrolase activity"/>
    <property type="evidence" value="ECO:0007669"/>
    <property type="project" value="UniProtKB-KW"/>
</dbReference>
<evidence type="ECO:0000313" key="1">
    <source>
        <dbReference type="EMBL" id="AWN40870.1"/>
    </source>
</evidence>
<reference evidence="2" key="1">
    <citation type="submission" date="2018-05" db="EMBL/GenBank/DDBJ databases">
        <title>Complete Genome Sequence of Methylobacterium sp. 17SD2-17.</title>
        <authorList>
            <person name="Srinivasan S."/>
        </authorList>
    </citation>
    <scope>NUCLEOTIDE SEQUENCE [LARGE SCALE GENOMIC DNA]</scope>
    <source>
        <strain evidence="2">17SD2-17</strain>
    </source>
</reference>
<dbReference type="Pfam" id="PF00702">
    <property type="entry name" value="Hydrolase"/>
    <property type="match status" value="1"/>
</dbReference>
<evidence type="ECO:0000313" key="2">
    <source>
        <dbReference type="Proteomes" id="UP000245926"/>
    </source>
</evidence>
<name>A0A2U8W5S1_9HYPH</name>
<organism evidence="1 2">
    <name type="scientific">Methylobacterium durans</name>
    <dbReference type="NCBI Taxonomy" id="2202825"/>
    <lineage>
        <taxon>Bacteria</taxon>
        <taxon>Pseudomonadati</taxon>
        <taxon>Pseudomonadota</taxon>
        <taxon>Alphaproteobacteria</taxon>
        <taxon>Hyphomicrobiales</taxon>
        <taxon>Methylobacteriaceae</taxon>
        <taxon>Methylobacterium</taxon>
    </lineage>
</organism>
<dbReference type="KEGG" id="mets:DK389_10450"/>
<dbReference type="AlphaFoldDB" id="A0A2U8W5S1"/>
<keyword evidence="1" id="KW-0378">Hydrolase</keyword>
<dbReference type="InterPro" id="IPR023214">
    <property type="entry name" value="HAD_sf"/>
</dbReference>